<keyword evidence="10" id="KW-1185">Reference proteome</keyword>
<evidence type="ECO:0000256" key="4">
    <source>
        <dbReference type="ARBA" id="ARBA00022982"/>
    </source>
</evidence>
<keyword evidence="7" id="KW-0732">Signal</keyword>
<comment type="caution">
    <text evidence="9">The sequence shown here is derived from an EMBL/GenBank/DDBJ whole genome shotgun (WGS) entry which is preliminary data.</text>
</comment>
<dbReference type="RefSeq" id="WP_090158289.1">
    <property type="nucleotide sequence ID" value="NZ_JAJATZ010000003.1"/>
</dbReference>
<protein>
    <submittedName>
        <fullName evidence="9">C-type cytochrome</fullName>
    </submittedName>
</protein>
<dbReference type="InterPro" id="IPR009056">
    <property type="entry name" value="Cyt_c-like_dom"/>
</dbReference>
<keyword evidence="5 6" id="KW-0408">Iron</keyword>
<proteinExistence type="predicted"/>
<dbReference type="PANTHER" id="PTHR11961">
    <property type="entry name" value="CYTOCHROME C"/>
    <property type="match status" value="1"/>
</dbReference>
<name>A0ABS8BTD5_9RHOB</name>
<dbReference type="InterPro" id="IPR036909">
    <property type="entry name" value="Cyt_c-like_dom_sf"/>
</dbReference>
<organism evidence="9 10">
    <name type="scientific">Loktanella gaetbuli</name>
    <dbReference type="NCBI Taxonomy" id="2881335"/>
    <lineage>
        <taxon>Bacteria</taxon>
        <taxon>Pseudomonadati</taxon>
        <taxon>Pseudomonadota</taxon>
        <taxon>Alphaproteobacteria</taxon>
        <taxon>Rhodobacterales</taxon>
        <taxon>Roseobacteraceae</taxon>
        <taxon>Loktanella</taxon>
    </lineage>
</organism>
<evidence type="ECO:0000313" key="9">
    <source>
        <dbReference type="EMBL" id="MCB5198971.1"/>
    </source>
</evidence>
<feature type="domain" description="Cytochrome c" evidence="8">
    <location>
        <begin position="28"/>
        <end position="147"/>
    </location>
</feature>
<feature type="signal peptide" evidence="7">
    <location>
        <begin position="1"/>
        <end position="19"/>
    </location>
</feature>
<keyword evidence="1" id="KW-0813">Transport</keyword>
<dbReference type="PROSITE" id="PS51007">
    <property type="entry name" value="CYTC"/>
    <property type="match status" value="1"/>
</dbReference>
<evidence type="ECO:0000256" key="2">
    <source>
        <dbReference type="ARBA" id="ARBA00022617"/>
    </source>
</evidence>
<sequence>MKTFAIAAALTVLAAPAFAQSEATAFQGDAASGEEQFNRQCVACHVVQDPETDEVLAGRNAQVGPNLYGVAGRTMGTVEDFAYSDSLIEMGEAGRVWTEEAFVGYVQDPTGWLREELDNRRARGKMAYQVRQEEEAYDLYAFLATFGDQEAQAAALEAAAEDS</sequence>
<dbReference type="Proteomes" id="UP001138961">
    <property type="component" value="Unassembled WGS sequence"/>
</dbReference>
<keyword evidence="3 6" id="KW-0479">Metal-binding</keyword>
<dbReference type="Gene3D" id="1.10.760.10">
    <property type="entry name" value="Cytochrome c-like domain"/>
    <property type="match status" value="1"/>
</dbReference>
<evidence type="ECO:0000256" key="3">
    <source>
        <dbReference type="ARBA" id="ARBA00022723"/>
    </source>
</evidence>
<accession>A0ABS8BTD5</accession>
<reference evidence="9" key="1">
    <citation type="submission" date="2021-10" db="EMBL/GenBank/DDBJ databases">
        <title>Loktanella gaetbuli sp. nov., isolated from a tidal flat.</title>
        <authorList>
            <person name="Park S."/>
            <person name="Yoon J.-H."/>
        </authorList>
    </citation>
    <scope>NUCLEOTIDE SEQUENCE</scope>
    <source>
        <strain evidence="9">TSTF-M6</strain>
    </source>
</reference>
<dbReference type="EMBL" id="JAJATZ010000003">
    <property type="protein sequence ID" value="MCB5198971.1"/>
    <property type="molecule type" value="Genomic_DNA"/>
</dbReference>
<dbReference type="InterPro" id="IPR002327">
    <property type="entry name" value="Cyt_c_1A/1B"/>
</dbReference>
<gene>
    <name evidence="9" type="ORF">LGQ03_06940</name>
</gene>
<evidence type="ECO:0000256" key="1">
    <source>
        <dbReference type="ARBA" id="ARBA00022448"/>
    </source>
</evidence>
<evidence type="ECO:0000313" key="10">
    <source>
        <dbReference type="Proteomes" id="UP001138961"/>
    </source>
</evidence>
<evidence type="ECO:0000256" key="5">
    <source>
        <dbReference type="ARBA" id="ARBA00023004"/>
    </source>
</evidence>
<evidence type="ECO:0000256" key="7">
    <source>
        <dbReference type="SAM" id="SignalP"/>
    </source>
</evidence>
<keyword evidence="4" id="KW-0249">Electron transport</keyword>
<keyword evidence="2 6" id="KW-0349">Heme</keyword>
<evidence type="ECO:0000256" key="6">
    <source>
        <dbReference type="PROSITE-ProRule" id="PRU00433"/>
    </source>
</evidence>
<feature type="chain" id="PRO_5047134475" evidence="7">
    <location>
        <begin position="20"/>
        <end position="163"/>
    </location>
</feature>
<dbReference type="SUPFAM" id="SSF46626">
    <property type="entry name" value="Cytochrome c"/>
    <property type="match status" value="1"/>
</dbReference>
<evidence type="ECO:0000259" key="8">
    <source>
        <dbReference type="PROSITE" id="PS51007"/>
    </source>
</evidence>